<proteinExistence type="predicted"/>
<gene>
    <name evidence="3" type="ORF">JKK62_14735</name>
</gene>
<keyword evidence="4" id="KW-1185">Reference proteome</keyword>
<evidence type="ECO:0000256" key="2">
    <source>
        <dbReference type="SAM" id="Phobius"/>
    </source>
</evidence>
<evidence type="ECO:0000256" key="1">
    <source>
        <dbReference type="SAM" id="MobiDB-lite"/>
    </source>
</evidence>
<feature type="transmembrane region" description="Helical" evidence="2">
    <location>
        <begin position="291"/>
        <end position="310"/>
    </location>
</feature>
<dbReference type="Proteomes" id="UP000633365">
    <property type="component" value="Unassembled WGS sequence"/>
</dbReference>
<name>A0A934WTX3_9FIRM</name>
<comment type="caution">
    <text evidence="3">The sequence shown here is derived from an EMBL/GenBank/DDBJ whole genome shotgun (WGS) entry which is preliminary data.</text>
</comment>
<feature type="transmembrane region" description="Helical" evidence="2">
    <location>
        <begin position="217"/>
        <end position="234"/>
    </location>
</feature>
<keyword evidence="2" id="KW-1133">Transmembrane helix</keyword>
<feature type="transmembrane region" description="Helical" evidence="2">
    <location>
        <begin position="63"/>
        <end position="80"/>
    </location>
</feature>
<feature type="transmembrane region" description="Helical" evidence="2">
    <location>
        <begin position="142"/>
        <end position="161"/>
    </location>
</feature>
<protein>
    <submittedName>
        <fullName evidence="3">Uncharacterized protein</fullName>
    </submittedName>
</protein>
<feature type="transmembrane region" description="Helical" evidence="2">
    <location>
        <begin position="7"/>
        <end position="27"/>
    </location>
</feature>
<feature type="transmembrane region" description="Helical" evidence="2">
    <location>
        <begin position="86"/>
        <end position="104"/>
    </location>
</feature>
<feature type="transmembrane region" description="Helical" evidence="2">
    <location>
        <begin position="182"/>
        <end position="205"/>
    </location>
</feature>
<feature type="region of interest" description="Disordered" evidence="1">
    <location>
        <begin position="343"/>
        <end position="367"/>
    </location>
</feature>
<reference evidence="3" key="1">
    <citation type="submission" date="2021-01" db="EMBL/GenBank/DDBJ databases">
        <title>Genome public.</title>
        <authorList>
            <person name="Liu C."/>
            <person name="Sun Q."/>
        </authorList>
    </citation>
    <scope>NUCLEOTIDE SEQUENCE</scope>
    <source>
        <strain evidence="3">M6</strain>
    </source>
</reference>
<keyword evidence="2" id="KW-0472">Membrane</keyword>
<dbReference type="RefSeq" id="WP_201428574.1">
    <property type="nucleotide sequence ID" value="NZ_JAEQMG010000163.1"/>
</dbReference>
<dbReference type="EMBL" id="JAEQMG010000163">
    <property type="protein sequence ID" value="MBK6089878.1"/>
    <property type="molecule type" value="Genomic_DNA"/>
</dbReference>
<sequence>MKRYNQVGLLYFIIHFLVEITSFYVLTSYFSTPIVWGLCLLYDSLAFVPQGFFGFLRDKGIRVNFAVLGTVLTSLSLVLLHFDVNAIIVIISVALGNCLVHIHGAELTLRSSPGKIAPSAVFVSGGSFGVVTGKLLSTHGVAVPWILTLNLLTFIPIFIAEKLKAGDGEENLKQYHFSNEKINGVAVVLLATFVVIVRAYMGYGIPTTWNKTELQTVLLYCSMGVGKGLGGILADKIGIRLTALISTVGALPFMIFGAEQMEISLIGIAMFSMTMAVTLALIVSRLQHYPGIAFGFTTVGLFAGSLPFFFYRVQSVTVNDIIITLLTVPCVVILWIICAKPKKNPSDQTAIPEETESLQTVKKENDI</sequence>
<dbReference type="AlphaFoldDB" id="A0A934WTX3"/>
<keyword evidence="2" id="KW-0812">Transmembrane</keyword>
<organism evidence="3 4">
    <name type="scientific">Ruminococcus difficilis</name>
    <dbReference type="NCBI Taxonomy" id="2763069"/>
    <lineage>
        <taxon>Bacteria</taxon>
        <taxon>Bacillati</taxon>
        <taxon>Bacillota</taxon>
        <taxon>Clostridia</taxon>
        <taxon>Eubacteriales</taxon>
        <taxon>Oscillospiraceae</taxon>
        <taxon>Ruminococcus</taxon>
    </lineage>
</organism>
<evidence type="ECO:0000313" key="3">
    <source>
        <dbReference type="EMBL" id="MBK6089878.1"/>
    </source>
</evidence>
<feature type="transmembrane region" description="Helical" evidence="2">
    <location>
        <begin position="264"/>
        <end position="284"/>
    </location>
</feature>
<evidence type="ECO:0000313" key="4">
    <source>
        <dbReference type="Proteomes" id="UP000633365"/>
    </source>
</evidence>
<accession>A0A934WTX3</accession>
<feature type="transmembrane region" description="Helical" evidence="2">
    <location>
        <begin position="241"/>
        <end position="258"/>
    </location>
</feature>
<feature type="transmembrane region" description="Helical" evidence="2">
    <location>
        <begin position="316"/>
        <end position="338"/>
    </location>
</feature>
<feature type="transmembrane region" description="Helical" evidence="2">
    <location>
        <begin position="33"/>
        <end position="56"/>
    </location>
</feature>
<feature type="transmembrane region" description="Helical" evidence="2">
    <location>
        <begin position="116"/>
        <end position="136"/>
    </location>
</feature>